<feature type="compositionally biased region" description="Polar residues" evidence="1">
    <location>
        <begin position="308"/>
        <end position="323"/>
    </location>
</feature>
<evidence type="ECO:0000313" key="3">
    <source>
        <dbReference type="Proteomes" id="UP000194280"/>
    </source>
</evidence>
<feature type="compositionally biased region" description="Basic and acidic residues" evidence="1">
    <location>
        <begin position="171"/>
        <end position="185"/>
    </location>
</feature>
<feature type="compositionally biased region" description="Basic and acidic residues" evidence="1">
    <location>
        <begin position="94"/>
        <end position="103"/>
    </location>
</feature>
<feature type="compositionally biased region" description="Polar residues" evidence="1">
    <location>
        <begin position="459"/>
        <end position="468"/>
    </location>
</feature>
<sequence length="683" mass="74077">MSQSTPSKRKAHQFDRTPTAADTGAEDRLERHLMRQRGAGSRTVNANFGFEVDFTAPSSSDPIPAEQPPVKRRKTTARGDDDPVFTHADATTNLRDEEAEKPNKNVKRATKSRRKLPVDEDDEAQRPFTNHADDSFVAHTKSKKGGARKKVGDSLVIYEDGEQEPPAQRAAVKERGRTAAPKEAKTAPSEDMSIESKSQESQSEPIQPLDEANPTDDHPLKPARGTKRKAAVAPRASRRKVLAVDVEAGEESHEARSREDSTAKQSNAGNENEMLPAQAPAGDKASPKPKGQRKRAGLLSRRQPLAETDTNTSPQKQEQNWTGKDNAKKEPADTNSVPARPAKGRAKTTRGQPKRSKMAQTKKQDNCEKAAESMSREEETVSGRTSTINVPGDKPAADAQDHIQNLAPPDQTLEKPTRSQHKADSDDQHVKIAESIAGPGTPSPGRKSRPTRGPRTRKPQQSSEVNSSKPEDHISAARSAASQPTSPVSSTPNTSPQAIPEPSPSPQKKAAPPPPGTPPAKTARPVARPPKESEHEEKKKPKMRIDPETGDPSRRETVRTRKVEEGAGGLKRQLFKKNAPAPPPIAEEADSDEKEGNANVDDAMDWLFAPIEKQQRMPHQPARSAKAKPAGKKRQSYVRFGDIDLDDLCTNIVSFAGVGANNSESAQPAAARALKVGKGRGLR</sequence>
<dbReference type="Proteomes" id="UP000194280">
    <property type="component" value="Unassembled WGS sequence"/>
</dbReference>
<feature type="compositionally biased region" description="Basic residues" evidence="1">
    <location>
        <begin position="104"/>
        <end position="115"/>
    </location>
</feature>
<feature type="region of interest" description="Disordered" evidence="1">
    <location>
        <begin position="1"/>
        <end position="27"/>
    </location>
</feature>
<dbReference type="OrthoDB" id="3917769at2759"/>
<feature type="compositionally biased region" description="Pro residues" evidence="1">
    <location>
        <begin position="499"/>
        <end position="518"/>
    </location>
</feature>
<feature type="compositionally biased region" description="Basic and acidic residues" evidence="1">
    <location>
        <begin position="412"/>
        <end position="432"/>
    </location>
</feature>
<organism evidence="2 3">
    <name type="scientific">Hortaea werneckii EXF-2000</name>
    <dbReference type="NCBI Taxonomy" id="1157616"/>
    <lineage>
        <taxon>Eukaryota</taxon>
        <taxon>Fungi</taxon>
        <taxon>Dikarya</taxon>
        <taxon>Ascomycota</taxon>
        <taxon>Pezizomycotina</taxon>
        <taxon>Dothideomycetes</taxon>
        <taxon>Dothideomycetidae</taxon>
        <taxon>Mycosphaerellales</taxon>
        <taxon>Teratosphaeriaceae</taxon>
        <taxon>Hortaea</taxon>
    </lineage>
</organism>
<feature type="compositionally biased region" description="Basic and acidic residues" evidence="1">
    <location>
        <begin position="529"/>
        <end position="565"/>
    </location>
</feature>
<evidence type="ECO:0000313" key="2">
    <source>
        <dbReference type="EMBL" id="OTA17219.1"/>
    </source>
</evidence>
<feature type="compositionally biased region" description="Basic residues" evidence="1">
    <location>
        <begin position="625"/>
        <end position="635"/>
    </location>
</feature>
<accession>A0A1Z5SL97</accession>
<feature type="compositionally biased region" description="Basic residues" evidence="1">
    <location>
        <begin position="446"/>
        <end position="458"/>
    </location>
</feature>
<dbReference type="InParanoid" id="A0A1Z5SL97"/>
<proteinExistence type="predicted"/>
<feature type="compositionally biased region" description="Low complexity" evidence="1">
    <location>
        <begin position="479"/>
        <end position="497"/>
    </location>
</feature>
<keyword evidence="3" id="KW-1185">Reference proteome</keyword>
<feature type="compositionally biased region" description="Basic residues" evidence="1">
    <location>
        <begin position="224"/>
        <end position="241"/>
    </location>
</feature>
<feature type="region of interest" description="Disordered" evidence="1">
    <location>
        <begin position="613"/>
        <end position="635"/>
    </location>
</feature>
<feature type="region of interest" description="Disordered" evidence="1">
    <location>
        <begin position="52"/>
        <end position="601"/>
    </location>
</feature>
<feature type="region of interest" description="Disordered" evidence="1">
    <location>
        <begin position="661"/>
        <end position="683"/>
    </location>
</feature>
<feature type="compositionally biased region" description="Low complexity" evidence="1">
    <location>
        <begin position="195"/>
        <end position="208"/>
    </location>
</feature>
<name>A0A1Z5SL97_HORWE</name>
<feature type="compositionally biased region" description="Basic residues" evidence="1">
    <location>
        <begin position="342"/>
        <end position="357"/>
    </location>
</feature>
<dbReference type="EMBL" id="MUNK01000493">
    <property type="protein sequence ID" value="OTA17219.1"/>
    <property type="molecule type" value="Genomic_DNA"/>
</dbReference>
<gene>
    <name evidence="2" type="ORF">BTJ68_15468</name>
</gene>
<dbReference type="VEuPathDB" id="FungiDB:BTJ68_15468"/>
<reference evidence="2 3" key="1">
    <citation type="submission" date="2017-01" db="EMBL/GenBank/DDBJ databases">
        <title>The recent genome duplication of the halophilic yeast Hortaea werneckii: insights from long-read sequencing.</title>
        <authorList>
            <person name="Sinha S."/>
            <person name="Flibotte S."/>
            <person name="Neira M."/>
            <person name="Lenassi M."/>
            <person name="Gostincar C."/>
            <person name="Stajich J.E."/>
            <person name="Nislow C.E."/>
        </authorList>
    </citation>
    <scope>NUCLEOTIDE SEQUENCE [LARGE SCALE GENOMIC DNA]</scope>
    <source>
        <strain evidence="2 3">EXF-2000</strain>
    </source>
</reference>
<evidence type="ECO:0000256" key="1">
    <source>
        <dbReference type="SAM" id="MobiDB-lite"/>
    </source>
</evidence>
<protein>
    <submittedName>
        <fullName evidence="2">Uncharacterized protein</fullName>
    </submittedName>
</protein>
<comment type="caution">
    <text evidence="2">The sequence shown here is derived from an EMBL/GenBank/DDBJ whole genome shotgun (WGS) entry which is preliminary data.</text>
</comment>
<feature type="compositionally biased region" description="Basic and acidic residues" evidence="1">
    <location>
        <begin position="250"/>
        <end position="262"/>
    </location>
</feature>
<dbReference type="AlphaFoldDB" id="A0A1Z5SL97"/>
<feature type="compositionally biased region" description="Basic residues" evidence="1">
    <location>
        <begin position="140"/>
        <end position="149"/>
    </location>
</feature>
<feature type="compositionally biased region" description="Basic and acidic residues" evidence="1">
    <location>
        <begin position="362"/>
        <end position="381"/>
    </location>
</feature>